<evidence type="ECO:0000256" key="1">
    <source>
        <dbReference type="ARBA" id="ARBA00022460"/>
    </source>
</evidence>
<evidence type="ECO:0000313" key="6">
    <source>
        <dbReference type="Proteomes" id="UP001219518"/>
    </source>
</evidence>
<evidence type="ECO:0000256" key="2">
    <source>
        <dbReference type="PROSITE-ProRule" id="PRU00497"/>
    </source>
</evidence>
<dbReference type="PROSITE" id="PS51155">
    <property type="entry name" value="CHIT_BIND_RR_2"/>
    <property type="match status" value="1"/>
</dbReference>
<evidence type="ECO:0000256" key="3">
    <source>
        <dbReference type="SAM" id="Phobius"/>
    </source>
</evidence>
<protein>
    <submittedName>
        <fullName evidence="5">Cuticle protein 19</fullName>
    </submittedName>
</protein>
<name>A0AAE1L6E0_9NEOP</name>
<feature type="chain" id="PRO_5042027439" evidence="4">
    <location>
        <begin position="20"/>
        <end position="167"/>
    </location>
</feature>
<keyword evidence="6" id="KW-1185">Reference proteome</keyword>
<sequence>MQSLKVVAVLVALAAVASAYPGFIPTGYVADHGYAHEEYDVSLPTPFDSFGSFLGTFVSFPGAISALSFCLTASQAPQRFLLSDLQSHPKYAFKYGVHDAHTGDVKSASEHRDGDVVKGEYSLLQPDGTTRTVHYTADDHNGFNAVVTNSGHAVHAHAAPVLALGHY</sequence>
<keyword evidence="4" id="KW-0732">Signal</keyword>
<keyword evidence="3" id="KW-1133">Transmembrane helix</keyword>
<dbReference type="GO" id="GO:0031012">
    <property type="term" value="C:extracellular matrix"/>
    <property type="evidence" value="ECO:0007669"/>
    <property type="project" value="TreeGrafter"/>
</dbReference>
<keyword evidence="3" id="KW-0472">Membrane</keyword>
<organism evidence="5 6">
    <name type="scientific">Frankliniella fusca</name>
    <dbReference type="NCBI Taxonomy" id="407009"/>
    <lineage>
        <taxon>Eukaryota</taxon>
        <taxon>Metazoa</taxon>
        <taxon>Ecdysozoa</taxon>
        <taxon>Arthropoda</taxon>
        <taxon>Hexapoda</taxon>
        <taxon>Insecta</taxon>
        <taxon>Pterygota</taxon>
        <taxon>Neoptera</taxon>
        <taxon>Paraneoptera</taxon>
        <taxon>Thysanoptera</taxon>
        <taxon>Terebrantia</taxon>
        <taxon>Thripoidea</taxon>
        <taxon>Thripidae</taxon>
        <taxon>Frankliniella</taxon>
    </lineage>
</organism>
<dbReference type="AlphaFoldDB" id="A0AAE1L6E0"/>
<evidence type="ECO:0000313" key="5">
    <source>
        <dbReference type="EMBL" id="KAK3908045.1"/>
    </source>
</evidence>
<dbReference type="PANTHER" id="PTHR12236:SF95">
    <property type="entry name" value="CUTICULAR PROTEIN 76BD, ISOFORM C-RELATED"/>
    <property type="match status" value="1"/>
</dbReference>
<feature type="transmembrane region" description="Helical" evidence="3">
    <location>
        <begin position="50"/>
        <end position="71"/>
    </location>
</feature>
<reference evidence="5" key="1">
    <citation type="submission" date="2021-07" db="EMBL/GenBank/DDBJ databases">
        <authorList>
            <person name="Catto M.A."/>
            <person name="Jacobson A."/>
            <person name="Kennedy G."/>
            <person name="Labadie P."/>
            <person name="Hunt B.G."/>
            <person name="Srinivasan R."/>
        </authorList>
    </citation>
    <scope>NUCLEOTIDE SEQUENCE</scope>
    <source>
        <strain evidence="5">PL_HMW_Pooled</strain>
        <tissue evidence="5">Head</tissue>
    </source>
</reference>
<dbReference type="InterPro" id="IPR031311">
    <property type="entry name" value="CHIT_BIND_RR_consensus"/>
</dbReference>
<reference evidence="5" key="2">
    <citation type="journal article" date="2023" name="BMC Genomics">
        <title>Pest status, molecular evolution, and epigenetic factors derived from the genome assembly of Frankliniella fusca, a thysanopteran phytovirus vector.</title>
        <authorList>
            <person name="Catto M.A."/>
            <person name="Labadie P.E."/>
            <person name="Jacobson A.L."/>
            <person name="Kennedy G.G."/>
            <person name="Srinivasan R."/>
            <person name="Hunt B.G."/>
        </authorList>
    </citation>
    <scope>NUCLEOTIDE SEQUENCE</scope>
    <source>
        <strain evidence="5">PL_HMW_Pooled</strain>
    </source>
</reference>
<evidence type="ECO:0000256" key="4">
    <source>
        <dbReference type="SAM" id="SignalP"/>
    </source>
</evidence>
<dbReference type="Pfam" id="PF00379">
    <property type="entry name" value="Chitin_bind_4"/>
    <property type="match status" value="1"/>
</dbReference>
<gene>
    <name evidence="5" type="ORF">KUF71_003177</name>
</gene>
<dbReference type="InterPro" id="IPR051217">
    <property type="entry name" value="Insect_Cuticle_Struc_Prot"/>
</dbReference>
<dbReference type="PROSITE" id="PS00233">
    <property type="entry name" value="CHIT_BIND_RR_1"/>
    <property type="match status" value="1"/>
</dbReference>
<proteinExistence type="predicted"/>
<dbReference type="GO" id="GO:0005615">
    <property type="term" value="C:extracellular space"/>
    <property type="evidence" value="ECO:0007669"/>
    <property type="project" value="TreeGrafter"/>
</dbReference>
<feature type="signal peptide" evidence="4">
    <location>
        <begin position="1"/>
        <end position="19"/>
    </location>
</feature>
<dbReference type="PANTHER" id="PTHR12236">
    <property type="entry name" value="STRUCTURAL CONTITUENT OF CUTICLE"/>
    <property type="match status" value="1"/>
</dbReference>
<accession>A0AAE1L6E0</accession>
<dbReference type="InterPro" id="IPR000618">
    <property type="entry name" value="Insect_cuticle"/>
</dbReference>
<dbReference type="GO" id="GO:0042302">
    <property type="term" value="F:structural constituent of cuticle"/>
    <property type="evidence" value="ECO:0007669"/>
    <property type="project" value="UniProtKB-UniRule"/>
</dbReference>
<dbReference type="EMBL" id="JAHWGI010000027">
    <property type="protein sequence ID" value="KAK3908045.1"/>
    <property type="molecule type" value="Genomic_DNA"/>
</dbReference>
<keyword evidence="1 2" id="KW-0193">Cuticle</keyword>
<keyword evidence="3" id="KW-0812">Transmembrane</keyword>
<dbReference type="PRINTS" id="PR00947">
    <property type="entry name" value="CUTICLE"/>
</dbReference>
<dbReference type="Proteomes" id="UP001219518">
    <property type="component" value="Unassembled WGS sequence"/>
</dbReference>
<comment type="caution">
    <text evidence="5">The sequence shown here is derived from an EMBL/GenBank/DDBJ whole genome shotgun (WGS) entry which is preliminary data.</text>
</comment>